<feature type="transmembrane region" description="Helical" evidence="2">
    <location>
        <begin position="36"/>
        <end position="58"/>
    </location>
</feature>
<protein>
    <submittedName>
        <fullName evidence="3">Uncharacterized protein</fullName>
    </submittedName>
</protein>
<feature type="region of interest" description="Disordered" evidence="1">
    <location>
        <begin position="66"/>
        <end position="103"/>
    </location>
</feature>
<comment type="caution">
    <text evidence="3">The sequence shown here is derived from an EMBL/GenBank/DDBJ whole genome shotgun (WGS) entry which is preliminary data.</text>
</comment>
<evidence type="ECO:0000313" key="3">
    <source>
        <dbReference type="EMBL" id="RIX59277.1"/>
    </source>
</evidence>
<name>A0A3A1VFD8_9BACL</name>
<gene>
    <name evidence="3" type="ORF">D3P08_03740</name>
</gene>
<keyword evidence="2" id="KW-0812">Transmembrane</keyword>
<feature type="compositionally biased region" description="Basic and acidic residues" evidence="1">
    <location>
        <begin position="76"/>
        <end position="103"/>
    </location>
</feature>
<accession>A0A3A1VFD8</accession>
<keyword evidence="2" id="KW-0472">Membrane</keyword>
<evidence type="ECO:0000313" key="4">
    <source>
        <dbReference type="Proteomes" id="UP000266482"/>
    </source>
</evidence>
<sequence length="267" mass="29063">MTILLVLLGLLSALAGITLLIIAIIFAIRKNRSAKILFIITGILFFVFIVSIIVAIALTPTDGTNNSTASVTTVADEEKAKERADEEAKKKEEEQVKKEAEEKKKAEAEAKKKAEEEARIKAQEEKLKNPDWNLSEVDALENGNIWLAIDMLNAIKDMPAGVYEDSEAVHKTPWNYYGTPIAFTGVAVVVEDYPPGSDQSESGVVSDIVIETYEGTIVEFFSMVPSGSIKVGDEVTITGYPVGRTEVPNTLGGSFTHLITVTNNVDQ</sequence>
<evidence type="ECO:0000256" key="2">
    <source>
        <dbReference type="SAM" id="Phobius"/>
    </source>
</evidence>
<dbReference type="Proteomes" id="UP000266482">
    <property type="component" value="Unassembled WGS sequence"/>
</dbReference>
<proteinExistence type="predicted"/>
<keyword evidence="2" id="KW-1133">Transmembrane helix</keyword>
<dbReference type="AlphaFoldDB" id="A0A3A1VFD8"/>
<reference evidence="3 4" key="1">
    <citation type="submission" date="2018-09" db="EMBL/GenBank/DDBJ databases">
        <title>Paenibacillus aracenensis nov. sp. isolated from a cave in southern Spain.</title>
        <authorList>
            <person name="Jurado V."/>
            <person name="Gutierrez-Patricio S."/>
            <person name="Gonzalez-Pimentel J.L."/>
            <person name="Miller A.Z."/>
            <person name="Laiz L."/>
            <person name="Saiz-Jimenez C."/>
        </authorList>
    </citation>
    <scope>NUCLEOTIDE SEQUENCE [LARGE SCALE GENOMIC DNA]</scope>
    <source>
        <strain evidence="3 4">DSM 22867</strain>
    </source>
</reference>
<organism evidence="3 4">
    <name type="scientific">Paenibacillus nanensis</name>
    <dbReference type="NCBI Taxonomy" id="393251"/>
    <lineage>
        <taxon>Bacteria</taxon>
        <taxon>Bacillati</taxon>
        <taxon>Bacillota</taxon>
        <taxon>Bacilli</taxon>
        <taxon>Bacillales</taxon>
        <taxon>Paenibacillaceae</taxon>
        <taxon>Paenibacillus</taxon>
    </lineage>
</organism>
<dbReference type="EMBL" id="QXQA01000002">
    <property type="protein sequence ID" value="RIX59277.1"/>
    <property type="molecule type" value="Genomic_DNA"/>
</dbReference>
<keyword evidence="4" id="KW-1185">Reference proteome</keyword>
<dbReference type="OrthoDB" id="2665517at2"/>
<feature type="transmembrane region" description="Helical" evidence="2">
    <location>
        <begin position="6"/>
        <end position="29"/>
    </location>
</feature>
<dbReference type="RefSeq" id="WP_119598109.1">
    <property type="nucleotide sequence ID" value="NZ_QXQA01000002.1"/>
</dbReference>
<evidence type="ECO:0000256" key="1">
    <source>
        <dbReference type="SAM" id="MobiDB-lite"/>
    </source>
</evidence>